<dbReference type="GO" id="GO:0051059">
    <property type="term" value="F:NF-kappaB binding"/>
    <property type="evidence" value="ECO:0007669"/>
    <property type="project" value="TreeGrafter"/>
</dbReference>
<accession>A0A078A6L3</accession>
<dbReference type="GO" id="GO:0005829">
    <property type="term" value="C:cytosol"/>
    <property type="evidence" value="ECO:0007669"/>
    <property type="project" value="TreeGrafter"/>
</dbReference>
<dbReference type="EMBL" id="CCKQ01006524">
    <property type="protein sequence ID" value="CDW77849.1"/>
    <property type="molecule type" value="Genomic_DNA"/>
</dbReference>
<evidence type="ECO:0000256" key="1">
    <source>
        <dbReference type="ARBA" id="ARBA00022737"/>
    </source>
</evidence>
<dbReference type="AlphaFoldDB" id="A0A078A6L3"/>
<evidence type="ECO:0000256" key="4">
    <source>
        <dbReference type="SAM" id="Coils"/>
    </source>
</evidence>
<keyword evidence="2 3" id="KW-0040">ANK repeat</keyword>
<dbReference type="Proteomes" id="UP000039865">
    <property type="component" value="Unassembled WGS sequence"/>
</dbReference>
<dbReference type="InParanoid" id="A0A078A6L3"/>
<reference evidence="5 6" key="1">
    <citation type="submission" date="2014-06" db="EMBL/GenBank/DDBJ databases">
        <authorList>
            <person name="Swart Estienne"/>
        </authorList>
    </citation>
    <scope>NUCLEOTIDE SEQUENCE [LARGE SCALE GENOMIC DNA]</scope>
    <source>
        <strain evidence="5 6">130c</strain>
    </source>
</reference>
<dbReference type="Gene3D" id="1.25.40.20">
    <property type="entry name" value="Ankyrin repeat-containing domain"/>
    <property type="match status" value="1"/>
</dbReference>
<organism evidence="5 6">
    <name type="scientific">Stylonychia lemnae</name>
    <name type="common">Ciliate</name>
    <dbReference type="NCBI Taxonomy" id="5949"/>
    <lineage>
        <taxon>Eukaryota</taxon>
        <taxon>Sar</taxon>
        <taxon>Alveolata</taxon>
        <taxon>Ciliophora</taxon>
        <taxon>Intramacronucleata</taxon>
        <taxon>Spirotrichea</taxon>
        <taxon>Stichotrichia</taxon>
        <taxon>Sporadotrichida</taxon>
        <taxon>Oxytrichidae</taxon>
        <taxon>Stylonychinae</taxon>
        <taxon>Stylonychia</taxon>
    </lineage>
</organism>
<dbReference type="PROSITE" id="PS50088">
    <property type="entry name" value="ANK_REPEAT"/>
    <property type="match status" value="1"/>
</dbReference>
<keyword evidence="6" id="KW-1185">Reference proteome</keyword>
<evidence type="ECO:0000256" key="2">
    <source>
        <dbReference type="ARBA" id="ARBA00023043"/>
    </source>
</evidence>
<feature type="coiled-coil region" evidence="4">
    <location>
        <begin position="162"/>
        <end position="189"/>
    </location>
</feature>
<evidence type="ECO:0000313" key="5">
    <source>
        <dbReference type="EMBL" id="CDW77849.1"/>
    </source>
</evidence>
<dbReference type="SMART" id="SM00248">
    <property type="entry name" value="ANK"/>
    <property type="match status" value="2"/>
</dbReference>
<keyword evidence="1" id="KW-0677">Repeat</keyword>
<dbReference type="Pfam" id="PF12796">
    <property type="entry name" value="Ank_2"/>
    <property type="match status" value="1"/>
</dbReference>
<sequence length="448" mass="52925">MLLNILTIYQAHLFSSNLMNTELLLLDEFTFQMFRYDSSFTEILGASFSLDLFVDSSGVSSLTLLFRNYPISWYGIVDAILDVNSQISLASILLQKASCFLEAASKKRLEQSNKIIIGSVVKQPTVTKSNIEKFKSTTETVKSLQKKEVAVRLTNKQQKAMEDKIKKDITRLMKEYDLKEQQEKNIQREGLILQSQNSQISQTTQDTLQQDEVNDQQLEIQYTKEMMEACQECNMFKFRQCLKQKDKIYLYYTDEKGNSFLHVLCVKPEKESFYIVEKFLDQFRFHLDIKNKQGLTPVFLAAINRNHKIVEFLISKKANLVVYDRENKSMLHHAIINSDFNLSSLLFKYDQFYRKPKLMEIGEDVWRSPFEIAVQEFKFWAIDKIYANYQKECLLQLYEKRKDEEFMAKWNSYLIWASYVPLLYVWSKKTHNISKIPNYILKEIIKYY</sequence>
<dbReference type="PANTHER" id="PTHR46680">
    <property type="entry name" value="NF-KAPPA-B INHIBITOR ALPHA"/>
    <property type="match status" value="1"/>
</dbReference>
<dbReference type="InterPro" id="IPR036770">
    <property type="entry name" value="Ankyrin_rpt-contain_sf"/>
</dbReference>
<gene>
    <name evidence="5" type="primary">Contig12796.g646</name>
    <name evidence="5" type="ORF">STYLEM_6815</name>
</gene>
<proteinExistence type="predicted"/>
<dbReference type="SUPFAM" id="SSF48403">
    <property type="entry name" value="Ankyrin repeat"/>
    <property type="match status" value="1"/>
</dbReference>
<keyword evidence="4" id="KW-0175">Coiled coil</keyword>
<name>A0A078A6L3_STYLE</name>
<dbReference type="GO" id="GO:0071356">
    <property type="term" value="P:cellular response to tumor necrosis factor"/>
    <property type="evidence" value="ECO:0007669"/>
    <property type="project" value="TreeGrafter"/>
</dbReference>
<evidence type="ECO:0000313" key="6">
    <source>
        <dbReference type="Proteomes" id="UP000039865"/>
    </source>
</evidence>
<feature type="repeat" description="ANK" evidence="3">
    <location>
        <begin position="293"/>
        <end position="325"/>
    </location>
</feature>
<dbReference type="InterPro" id="IPR002110">
    <property type="entry name" value="Ankyrin_rpt"/>
</dbReference>
<evidence type="ECO:0000256" key="3">
    <source>
        <dbReference type="PROSITE-ProRule" id="PRU00023"/>
    </source>
</evidence>
<dbReference type="PANTHER" id="PTHR46680:SF3">
    <property type="entry name" value="NF-KAPPA-B INHIBITOR CACTUS"/>
    <property type="match status" value="1"/>
</dbReference>
<dbReference type="OrthoDB" id="10258888at2759"/>
<protein>
    <submittedName>
        <fullName evidence="5">Uncharacterized protein</fullName>
    </submittedName>
</protein>
<dbReference type="InterPro" id="IPR051070">
    <property type="entry name" value="NF-kappa-B_inhibitor"/>
</dbReference>